<dbReference type="PROSITE" id="PS00198">
    <property type="entry name" value="4FE4S_FER_1"/>
    <property type="match status" value="1"/>
</dbReference>
<keyword evidence="2" id="KW-0004">4Fe-4S</keyword>
<dbReference type="GO" id="GO:0051539">
    <property type="term" value="F:4 iron, 4 sulfur cluster binding"/>
    <property type="evidence" value="ECO:0007669"/>
    <property type="project" value="UniProtKB-KW"/>
</dbReference>
<name>A0A0P7ZK15_9EURY</name>
<reference evidence="8 9" key="1">
    <citation type="submission" date="2015-09" db="EMBL/GenBank/DDBJ databases">
        <title>A metagenomics-based metabolic model of nitrate-dependent anaerobic oxidation of methane by Methanoperedens-like archaea.</title>
        <authorList>
            <person name="Arshad A."/>
            <person name="Speth D.R."/>
            <person name="De Graaf R.M."/>
            <person name="Op Den Camp H.J."/>
            <person name="Jetten M.S."/>
            <person name="Welte C.U."/>
        </authorList>
    </citation>
    <scope>NUCLEOTIDE SEQUENCE [LARGE SCALE GENOMIC DNA]</scope>
</reference>
<comment type="caution">
    <text evidence="8">The sequence shown here is derived from an EMBL/GenBank/DDBJ whole genome shotgun (WGS) entry which is preliminary data.</text>
</comment>
<evidence type="ECO:0000256" key="3">
    <source>
        <dbReference type="ARBA" id="ARBA00022723"/>
    </source>
</evidence>
<dbReference type="InterPro" id="IPR009051">
    <property type="entry name" value="Helical_ferredxn"/>
</dbReference>
<evidence type="ECO:0000313" key="9">
    <source>
        <dbReference type="Proteomes" id="UP000050360"/>
    </source>
</evidence>
<evidence type="ECO:0000256" key="4">
    <source>
        <dbReference type="ARBA" id="ARBA00023002"/>
    </source>
</evidence>
<accession>A0A0P7ZK15</accession>
<dbReference type="Pfam" id="PF13183">
    <property type="entry name" value="Fer4_8"/>
    <property type="match status" value="1"/>
</dbReference>
<keyword evidence="3" id="KW-0479">Metal-binding</keyword>
<dbReference type="Proteomes" id="UP000050360">
    <property type="component" value="Unassembled WGS sequence"/>
</dbReference>
<comment type="similarity">
    <text evidence="1">Belongs to the HdrC family.</text>
</comment>
<keyword evidence="6" id="KW-0411">Iron-sulfur</keyword>
<dbReference type="GO" id="GO:0046872">
    <property type="term" value="F:metal ion binding"/>
    <property type="evidence" value="ECO:0007669"/>
    <property type="project" value="UniProtKB-KW"/>
</dbReference>
<dbReference type="GO" id="GO:0005886">
    <property type="term" value="C:plasma membrane"/>
    <property type="evidence" value="ECO:0007669"/>
    <property type="project" value="TreeGrafter"/>
</dbReference>
<keyword evidence="5" id="KW-0408">Iron</keyword>
<dbReference type="PANTHER" id="PTHR43255:SF1">
    <property type="entry name" value="IRON-SULFUR-BINDING OXIDOREDUCTASE FADF-RELATED"/>
    <property type="match status" value="1"/>
</dbReference>
<protein>
    <submittedName>
        <fullName evidence="8">Cytoplasmic heterodisulfide reductase subunit hdrC_1</fullName>
    </submittedName>
</protein>
<evidence type="ECO:0000256" key="2">
    <source>
        <dbReference type="ARBA" id="ARBA00022485"/>
    </source>
</evidence>
<dbReference type="GO" id="GO:0016491">
    <property type="term" value="F:oxidoreductase activity"/>
    <property type="evidence" value="ECO:0007669"/>
    <property type="project" value="UniProtKB-KW"/>
</dbReference>
<sequence length="189" mass="21083">MIKSSDLDPNFKYEISNEPGGENIKKCFNCTGCTVGCPLAEIDKSYNPRIILRKALLGMRKEVLTDDSLWLCASCYICYERCPQDVKITEVIGAIRAIAQREAKAGKIKITNDKPLFDHLFIDSVKSNGKWYEAGVSGTFMLKTKGIGGAIGYAPMGLELFKKGKLSILPHKIKGTKEIKRIFEEVEKK</sequence>
<dbReference type="AlphaFoldDB" id="A0A0P7ZK15"/>
<dbReference type="Gene3D" id="1.10.1060.10">
    <property type="entry name" value="Alpha-helical ferredoxin"/>
    <property type="match status" value="1"/>
</dbReference>
<dbReference type="PANTHER" id="PTHR43255">
    <property type="entry name" value="IRON-SULFUR-BINDING OXIDOREDUCTASE FADF-RELATED-RELATED"/>
    <property type="match status" value="1"/>
</dbReference>
<evidence type="ECO:0000259" key="7">
    <source>
        <dbReference type="Pfam" id="PF13183"/>
    </source>
</evidence>
<proteinExistence type="inferred from homology"/>
<keyword evidence="4" id="KW-0560">Oxidoreductase</keyword>
<evidence type="ECO:0000313" key="8">
    <source>
        <dbReference type="EMBL" id="KPQ44248.1"/>
    </source>
</evidence>
<evidence type="ECO:0000256" key="1">
    <source>
        <dbReference type="ARBA" id="ARBA00007097"/>
    </source>
</evidence>
<evidence type="ECO:0000256" key="6">
    <source>
        <dbReference type="ARBA" id="ARBA00023014"/>
    </source>
</evidence>
<dbReference type="EMBL" id="LKCM01000101">
    <property type="protein sequence ID" value="KPQ44248.1"/>
    <property type="molecule type" value="Genomic_DNA"/>
</dbReference>
<dbReference type="InterPro" id="IPR017896">
    <property type="entry name" value="4Fe4S_Fe-S-bd"/>
</dbReference>
<dbReference type="InterPro" id="IPR051460">
    <property type="entry name" value="HdrC_iron-sulfur_subunit"/>
</dbReference>
<dbReference type="SUPFAM" id="SSF46548">
    <property type="entry name" value="alpha-helical ferredoxin"/>
    <property type="match status" value="1"/>
</dbReference>
<gene>
    <name evidence="8" type="primary">hdrC_2</name>
    <name evidence="8" type="ORF">MPEBLZ_01179</name>
</gene>
<feature type="domain" description="4Fe-4S ferredoxin-type" evidence="7">
    <location>
        <begin position="24"/>
        <end position="86"/>
    </location>
</feature>
<evidence type="ECO:0000256" key="5">
    <source>
        <dbReference type="ARBA" id="ARBA00023004"/>
    </source>
</evidence>
<dbReference type="InterPro" id="IPR017900">
    <property type="entry name" value="4Fe4S_Fe_S_CS"/>
</dbReference>
<organism evidence="8 9">
    <name type="scientific">Candidatus Methanoperedens nitratireducens</name>
    <dbReference type="NCBI Taxonomy" id="1392998"/>
    <lineage>
        <taxon>Archaea</taxon>
        <taxon>Methanobacteriati</taxon>
        <taxon>Methanobacteriota</taxon>
        <taxon>Stenosarchaea group</taxon>
        <taxon>Methanomicrobia</taxon>
        <taxon>Methanosarcinales</taxon>
        <taxon>ANME-2 cluster</taxon>
        <taxon>Candidatus Methanoperedentaceae</taxon>
        <taxon>Candidatus Methanoperedens</taxon>
    </lineage>
</organism>